<proteinExistence type="predicted"/>
<sequence>MFLEAAHHPQIKNLFQFAFFTGLRTSELLALEWQDIDLKRGTVKVSRAIVRKRLKGTKTEAGEREVMLLEPAIETLIAQKEFTFKKGKHVFHNPRTNKAWETDHQIRRTAWIYGLYPNKEPGKTHIMLFYNSVSS</sequence>
<dbReference type="EMBL" id="PQWY01000002">
    <property type="protein sequence ID" value="PPK33408.1"/>
    <property type="molecule type" value="Genomic_DNA"/>
</dbReference>
<dbReference type="AlphaFoldDB" id="A0A2S6F7L4"/>
<organism evidence="1 2">
    <name type="scientific">Legionella pneumophila</name>
    <dbReference type="NCBI Taxonomy" id="446"/>
    <lineage>
        <taxon>Bacteria</taxon>
        <taxon>Pseudomonadati</taxon>
        <taxon>Pseudomonadota</taxon>
        <taxon>Gammaproteobacteria</taxon>
        <taxon>Legionellales</taxon>
        <taxon>Legionellaceae</taxon>
        <taxon>Legionella</taxon>
    </lineage>
</organism>
<evidence type="ECO:0000313" key="1">
    <source>
        <dbReference type="EMBL" id="PPK33408.1"/>
    </source>
</evidence>
<dbReference type="GO" id="GO:0015074">
    <property type="term" value="P:DNA integration"/>
    <property type="evidence" value="ECO:0007669"/>
    <property type="project" value="InterPro"/>
</dbReference>
<name>A0A2S6F7L4_LEGPN</name>
<accession>A0A2S6F7L4</accession>
<dbReference type="Proteomes" id="UP000239239">
    <property type="component" value="Unassembled WGS sequence"/>
</dbReference>
<dbReference type="InterPro" id="IPR011010">
    <property type="entry name" value="DNA_brk_join_enz"/>
</dbReference>
<protein>
    <submittedName>
        <fullName evidence="1">Uncharacterized protein</fullName>
    </submittedName>
</protein>
<comment type="caution">
    <text evidence="1">The sequence shown here is derived from an EMBL/GenBank/DDBJ whole genome shotgun (WGS) entry which is preliminary data.</text>
</comment>
<dbReference type="Gene3D" id="1.10.443.10">
    <property type="entry name" value="Intergrase catalytic core"/>
    <property type="match status" value="1"/>
</dbReference>
<dbReference type="Pfam" id="PF00589">
    <property type="entry name" value="Phage_integrase"/>
    <property type="match status" value="1"/>
</dbReference>
<dbReference type="InterPro" id="IPR002104">
    <property type="entry name" value="Integrase_catalytic"/>
</dbReference>
<dbReference type="OrthoDB" id="5391994at2"/>
<reference evidence="1 2" key="1">
    <citation type="submission" date="2018-02" db="EMBL/GenBank/DDBJ databases">
        <title>Draft genome sequences of four Legionella pneumophila clinical strains isolated in Ontario.</title>
        <authorList>
            <person name="Fortuna A."/>
            <person name="Ramnarine R."/>
            <person name="Li A."/>
            <person name="Frantz C."/>
            <person name="Mallo G."/>
        </authorList>
    </citation>
    <scope>NUCLEOTIDE SEQUENCE [LARGE SCALE GENOMIC DNA]</scope>
    <source>
        <strain evidence="1 2">LG61</strain>
    </source>
</reference>
<dbReference type="GO" id="GO:0003677">
    <property type="term" value="F:DNA binding"/>
    <property type="evidence" value="ECO:0007669"/>
    <property type="project" value="InterPro"/>
</dbReference>
<dbReference type="PROSITE" id="PS51898">
    <property type="entry name" value="TYR_RECOMBINASE"/>
    <property type="match status" value="1"/>
</dbReference>
<dbReference type="SUPFAM" id="SSF56349">
    <property type="entry name" value="DNA breaking-rejoining enzymes"/>
    <property type="match status" value="1"/>
</dbReference>
<dbReference type="InterPro" id="IPR013762">
    <property type="entry name" value="Integrase-like_cat_sf"/>
</dbReference>
<gene>
    <name evidence="1" type="ORF">C3928_01320</name>
</gene>
<evidence type="ECO:0000313" key="2">
    <source>
        <dbReference type="Proteomes" id="UP000239239"/>
    </source>
</evidence>
<dbReference type="GO" id="GO:0006310">
    <property type="term" value="P:DNA recombination"/>
    <property type="evidence" value="ECO:0007669"/>
    <property type="project" value="InterPro"/>
</dbReference>